<keyword evidence="4" id="KW-0029">Amino-acid transport</keyword>
<dbReference type="PANTHER" id="PTHR30483">
    <property type="entry name" value="LEUCINE-SPECIFIC-BINDING PROTEIN"/>
    <property type="match status" value="1"/>
</dbReference>
<evidence type="ECO:0000256" key="4">
    <source>
        <dbReference type="ARBA" id="ARBA00022970"/>
    </source>
</evidence>
<evidence type="ECO:0000259" key="6">
    <source>
        <dbReference type="Pfam" id="PF13458"/>
    </source>
</evidence>
<dbReference type="GO" id="GO:0006865">
    <property type="term" value="P:amino acid transport"/>
    <property type="evidence" value="ECO:0007669"/>
    <property type="project" value="UniProtKB-KW"/>
</dbReference>
<reference evidence="7 8" key="1">
    <citation type="submission" date="2017-10" db="EMBL/GenBank/DDBJ databases">
        <title>Massilia psychrophilum sp. nov., a novel purple-pigmented bacterium isolated from Tianshan glacier, Xinjiang Municipality, China.</title>
        <authorList>
            <person name="Wang H."/>
        </authorList>
    </citation>
    <scope>NUCLEOTIDE SEQUENCE [LARGE SCALE GENOMIC DNA]</scope>
    <source>
        <strain evidence="7 8">JCM 30813</strain>
    </source>
</reference>
<dbReference type="OrthoDB" id="9058175at2"/>
<dbReference type="InterPro" id="IPR051010">
    <property type="entry name" value="BCAA_transport"/>
</dbReference>
<dbReference type="EMBL" id="PDOB01000008">
    <property type="protein sequence ID" value="PIL40510.1"/>
    <property type="molecule type" value="Genomic_DNA"/>
</dbReference>
<feature type="domain" description="Leucine-binding protein" evidence="6">
    <location>
        <begin position="28"/>
        <end position="353"/>
    </location>
</feature>
<evidence type="ECO:0000256" key="3">
    <source>
        <dbReference type="ARBA" id="ARBA00022729"/>
    </source>
</evidence>
<evidence type="ECO:0000313" key="7">
    <source>
        <dbReference type="EMBL" id="PIL40510.1"/>
    </source>
</evidence>
<dbReference type="AlphaFoldDB" id="A0A2G8T382"/>
<dbReference type="Gene3D" id="3.40.50.2300">
    <property type="match status" value="2"/>
</dbReference>
<evidence type="ECO:0000313" key="8">
    <source>
        <dbReference type="Proteomes" id="UP000228593"/>
    </source>
</evidence>
<dbReference type="PRINTS" id="PR00337">
    <property type="entry name" value="LEUILEVALBP"/>
</dbReference>
<dbReference type="InterPro" id="IPR028082">
    <property type="entry name" value="Peripla_BP_I"/>
</dbReference>
<organism evidence="7 8">
    <name type="scientific">Massilia psychrophila</name>
    <dbReference type="NCBI Taxonomy" id="1603353"/>
    <lineage>
        <taxon>Bacteria</taxon>
        <taxon>Pseudomonadati</taxon>
        <taxon>Pseudomonadota</taxon>
        <taxon>Betaproteobacteria</taxon>
        <taxon>Burkholderiales</taxon>
        <taxon>Oxalobacteraceae</taxon>
        <taxon>Telluria group</taxon>
        <taxon>Massilia</taxon>
    </lineage>
</organism>
<protein>
    <submittedName>
        <fullName evidence="7">Branched-chain amino acid ABC transporter substrate-binding protein</fullName>
    </submittedName>
</protein>
<feature type="chain" id="PRO_5013748631" evidence="5">
    <location>
        <begin position="27"/>
        <end position="390"/>
    </location>
</feature>
<evidence type="ECO:0000256" key="1">
    <source>
        <dbReference type="ARBA" id="ARBA00010062"/>
    </source>
</evidence>
<accession>A0A2G8T382</accession>
<evidence type="ECO:0000256" key="2">
    <source>
        <dbReference type="ARBA" id="ARBA00022448"/>
    </source>
</evidence>
<name>A0A2G8T382_9BURK</name>
<feature type="signal peptide" evidence="5">
    <location>
        <begin position="1"/>
        <end position="26"/>
    </location>
</feature>
<dbReference type="InterPro" id="IPR000709">
    <property type="entry name" value="Leu_Ile_Val-bd"/>
</dbReference>
<proteinExistence type="inferred from homology"/>
<dbReference type="Pfam" id="PF13458">
    <property type="entry name" value="Peripla_BP_6"/>
    <property type="match status" value="1"/>
</dbReference>
<keyword evidence="8" id="KW-1185">Reference proteome</keyword>
<comment type="caution">
    <text evidence="7">The sequence shown here is derived from an EMBL/GenBank/DDBJ whole genome shotgun (WGS) entry which is preliminary data.</text>
</comment>
<sequence>MTTRFKLIGLAALASAALMGGGSAGAEEIKVGAELPLTGSLARVGAGMQEGIMVAADVFNKTNGKHTIKIITIDDESAPAKAIAAVEKLASDGVVAITGGYGSNNISPASDAANKLGLVYITSGGVDDSLVNAGRKNFFRINNSAGYEKAMVGMLGDVGAKSVSIVYSTKDATANLAKDVETALAAKGVKVTMHSFDPAITDFKPIINKIKIQDKSEVIAMVGYENDYVGILRAARVLKPAVKAMVGVWSLATPKMASDFPDLMPNVYGTALLPFPAQFKTADGKAFADAYKALYKKEPDYLGQFGYVQSMLLFEAIARAADKGTLKKGGVAEEMRKTDRETLIGRVQFSANGDNLNFVHRMGQHQDKKIVIVWPKETATGKLAYPATPW</sequence>
<dbReference type="PANTHER" id="PTHR30483:SF6">
    <property type="entry name" value="PERIPLASMIC BINDING PROTEIN OF ABC TRANSPORTER FOR NATURAL AMINO ACIDS"/>
    <property type="match status" value="1"/>
</dbReference>
<gene>
    <name evidence="7" type="ORF">CR103_07170</name>
</gene>
<keyword evidence="3 5" id="KW-0732">Signal</keyword>
<dbReference type="SUPFAM" id="SSF53822">
    <property type="entry name" value="Periplasmic binding protein-like I"/>
    <property type="match status" value="1"/>
</dbReference>
<evidence type="ECO:0000256" key="5">
    <source>
        <dbReference type="SAM" id="SignalP"/>
    </source>
</evidence>
<dbReference type="RefSeq" id="WP_099915388.1">
    <property type="nucleotide sequence ID" value="NZ_BMHS01000012.1"/>
</dbReference>
<comment type="similarity">
    <text evidence="1">Belongs to the leucine-binding protein family.</text>
</comment>
<dbReference type="Proteomes" id="UP000228593">
    <property type="component" value="Unassembled WGS sequence"/>
</dbReference>
<dbReference type="InterPro" id="IPR028081">
    <property type="entry name" value="Leu-bd"/>
</dbReference>
<keyword evidence="2" id="KW-0813">Transport</keyword>